<dbReference type="GO" id="GO:0005615">
    <property type="term" value="C:extracellular space"/>
    <property type="evidence" value="ECO:0007669"/>
    <property type="project" value="TreeGrafter"/>
</dbReference>
<evidence type="ECO:0000313" key="13">
    <source>
        <dbReference type="Proteomes" id="UP000015102"/>
    </source>
</evidence>
<dbReference type="PANTHER" id="PTHR11533">
    <property type="entry name" value="PROTEASE M1 ZINC METALLOPROTEASE"/>
    <property type="match status" value="1"/>
</dbReference>
<evidence type="ECO:0000256" key="10">
    <source>
        <dbReference type="ARBA" id="ARBA00023288"/>
    </source>
</evidence>
<comment type="subcellular location">
    <subcellularLocation>
        <location evidence="2">Cell membrane</location>
        <topology evidence="2">Lipid-anchor</topology>
        <topology evidence="2">GPI-anchor</topology>
    </subcellularLocation>
</comment>
<evidence type="ECO:0000256" key="2">
    <source>
        <dbReference type="ARBA" id="ARBA00004609"/>
    </source>
</evidence>
<keyword evidence="6" id="KW-0479">Metal-binding</keyword>
<dbReference type="Proteomes" id="UP000015102">
    <property type="component" value="Unassembled WGS sequence"/>
</dbReference>
<evidence type="ECO:0000256" key="5">
    <source>
        <dbReference type="ARBA" id="ARBA00022670"/>
    </source>
</evidence>
<dbReference type="STRING" id="36166.T1GTL6"/>
<name>T1GTL6_MEGSC</name>
<protein>
    <recommendedName>
        <fullName evidence="11">Peptidase M1 membrane alanine aminopeptidase domain-containing protein</fullName>
    </recommendedName>
</protein>
<keyword evidence="10" id="KW-0449">Lipoprotein</keyword>
<dbReference type="GO" id="GO:0006508">
    <property type="term" value="P:proteolysis"/>
    <property type="evidence" value="ECO:0007669"/>
    <property type="project" value="UniProtKB-KW"/>
</dbReference>
<evidence type="ECO:0000259" key="11">
    <source>
        <dbReference type="Pfam" id="PF01433"/>
    </source>
</evidence>
<keyword evidence="13" id="KW-1185">Reference proteome</keyword>
<keyword evidence="4" id="KW-0336">GPI-anchor</keyword>
<dbReference type="PANTHER" id="PTHR11533:SF294">
    <property type="entry name" value="THYROTROPIN-RELEASING HORMONE-DEGRADING ECTOENZYME"/>
    <property type="match status" value="1"/>
</dbReference>
<keyword evidence="7" id="KW-0378">Hydrolase</keyword>
<evidence type="ECO:0000256" key="7">
    <source>
        <dbReference type="ARBA" id="ARBA00022801"/>
    </source>
</evidence>
<dbReference type="InterPro" id="IPR027268">
    <property type="entry name" value="Peptidase_M4/M1_CTD_sf"/>
</dbReference>
<keyword evidence="4" id="KW-0472">Membrane</keyword>
<dbReference type="InterPro" id="IPR050344">
    <property type="entry name" value="Peptidase_M1_aminopeptidases"/>
</dbReference>
<dbReference type="InterPro" id="IPR014782">
    <property type="entry name" value="Peptidase_M1_dom"/>
</dbReference>
<dbReference type="GO" id="GO:0043171">
    <property type="term" value="P:peptide catabolic process"/>
    <property type="evidence" value="ECO:0007669"/>
    <property type="project" value="TreeGrafter"/>
</dbReference>
<dbReference type="EnsemblMetazoa" id="MESCA007052-RA">
    <property type="protein sequence ID" value="MESCA007052-PA"/>
    <property type="gene ID" value="MESCA007052"/>
</dbReference>
<dbReference type="EMBL" id="CAQQ02393181">
    <property type="status" value="NOT_ANNOTATED_CDS"/>
    <property type="molecule type" value="Genomic_DNA"/>
</dbReference>
<feature type="domain" description="Peptidase M1 membrane alanine aminopeptidase" evidence="11">
    <location>
        <begin position="46"/>
        <end position="120"/>
    </location>
</feature>
<dbReference type="SUPFAM" id="SSF55486">
    <property type="entry name" value="Metalloproteases ('zincins'), catalytic domain"/>
    <property type="match status" value="1"/>
</dbReference>
<reference evidence="13" key="1">
    <citation type="submission" date="2013-02" db="EMBL/GenBank/DDBJ databases">
        <authorList>
            <person name="Hughes D."/>
        </authorList>
    </citation>
    <scope>NUCLEOTIDE SEQUENCE</scope>
    <source>
        <strain>Durham</strain>
        <strain evidence="13">NC isolate 2 -- Noor lab</strain>
    </source>
</reference>
<evidence type="ECO:0000256" key="3">
    <source>
        <dbReference type="ARBA" id="ARBA00010136"/>
    </source>
</evidence>
<dbReference type="GO" id="GO:0008270">
    <property type="term" value="F:zinc ion binding"/>
    <property type="evidence" value="ECO:0007669"/>
    <property type="project" value="InterPro"/>
</dbReference>
<keyword evidence="4" id="KW-0325">Glycoprotein</keyword>
<organism evidence="12 13">
    <name type="scientific">Megaselia scalaris</name>
    <name type="common">Humpbacked fly</name>
    <name type="synonym">Phora scalaris</name>
    <dbReference type="NCBI Taxonomy" id="36166"/>
    <lineage>
        <taxon>Eukaryota</taxon>
        <taxon>Metazoa</taxon>
        <taxon>Ecdysozoa</taxon>
        <taxon>Arthropoda</taxon>
        <taxon>Hexapoda</taxon>
        <taxon>Insecta</taxon>
        <taxon>Pterygota</taxon>
        <taxon>Neoptera</taxon>
        <taxon>Endopterygota</taxon>
        <taxon>Diptera</taxon>
        <taxon>Brachycera</taxon>
        <taxon>Muscomorpha</taxon>
        <taxon>Platypezoidea</taxon>
        <taxon>Phoridae</taxon>
        <taxon>Megaseliini</taxon>
        <taxon>Megaselia</taxon>
    </lineage>
</organism>
<dbReference type="Gene3D" id="1.10.390.10">
    <property type="entry name" value="Neutral Protease Domain 2"/>
    <property type="match status" value="1"/>
</dbReference>
<keyword evidence="8" id="KW-0862">Zinc</keyword>
<proteinExistence type="inferred from homology"/>
<dbReference type="InterPro" id="IPR001930">
    <property type="entry name" value="Peptidase_M1"/>
</dbReference>
<evidence type="ECO:0000256" key="8">
    <source>
        <dbReference type="ARBA" id="ARBA00022833"/>
    </source>
</evidence>
<comment type="cofactor">
    <cofactor evidence="1">
        <name>Zn(2+)</name>
        <dbReference type="ChEBI" id="CHEBI:29105"/>
    </cofactor>
</comment>
<keyword evidence="9" id="KW-0482">Metalloprotease</keyword>
<dbReference type="AlphaFoldDB" id="T1GTL6"/>
<reference evidence="12" key="2">
    <citation type="submission" date="2015-06" db="UniProtKB">
        <authorList>
            <consortium name="EnsemblMetazoa"/>
        </authorList>
    </citation>
    <scope>IDENTIFICATION</scope>
</reference>
<keyword evidence="5" id="KW-0645">Protease</keyword>
<accession>T1GTL6</accession>
<evidence type="ECO:0000256" key="1">
    <source>
        <dbReference type="ARBA" id="ARBA00001947"/>
    </source>
</evidence>
<evidence type="ECO:0000256" key="6">
    <source>
        <dbReference type="ARBA" id="ARBA00022723"/>
    </source>
</evidence>
<dbReference type="GO" id="GO:0005737">
    <property type="term" value="C:cytoplasm"/>
    <property type="evidence" value="ECO:0007669"/>
    <property type="project" value="TreeGrafter"/>
</dbReference>
<comment type="similarity">
    <text evidence="3">Belongs to the peptidase M1 family.</text>
</comment>
<dbReference type="PRINTS" id="PR00756">
    <property type="entry name" value="ALADIPTASE"/>
</dbReference>
<evidence type="ECO:0000313" key="12">
    <source>
        <dbReference type="EnsemblMetazoa" id="MESCA007052-PA"/>
    </source>
</evidence>
<dbReference type="GO" id="GO:0070006">
    <property type="term" value="F:metalloaminopeptidase activity"/>
    <property type="evidence" value="ECO:0007669"/>
    <property type="project" value="TreeGrafter"/>
</dbReference>
<dbReference type="Pfam" id="PF01433">
    <property type="entry name" value="Peptidase_M1"/>
    <property type="match status" value="1"/>
</dbReference>
<dbReference type="GO" id="GO:0098552">
    <property type="term" value="C:side of membrane"/>
    <property type="evidence" value="ECO:0007669"/>
    <property type="project" value="UniProtKB-KW"/>
</dbReference>
<evidence type="ECO:0000256" key="9">
    <source>
        <dbReference type="ARBA" id="ARBA00023049"/>
    </source>
</evidence>
<dbReference type="HOGENOM" id="CLU_2043915_0_0_1"/>
<dbReference type="GO" id="GO:0042277">
    <property type="term" value="F:peptide binding"/>
    <property type="evidence" value="ECO:0007669"/>
    <property type="project" value="TreeGrafter"/>
</dbReference>
<dbReference type="GO" id="GO:0005886">
    <property type="term" value="C:plasma membrane"/>
    <property type="evidence" value="ECO:0007669"/>
    <property type="project" value="UniProtKB-SubCell"/>
</dbReference>
<sequence>MSSGDNRLLFDYVLIDTKFGYLNFRCNNTRISEFTPTQYQIIKFTNFTNPTMLFEEGVSASPTKQKVASVIGHELVHQWFGNLVTPSWWSDIWLNEGFASYMEYLVVDETEKDWRTMDQFV</sequence>
<evidence type="ECO:0000256" key="4">
    <source>
        <dbReference type="ARBA" id="ARBA00022622"/>
    </source>
</evidence>